<dbReference type="Proteomes" id="UP000521943">
    <property type="component" value="Unassembled WGS sequence"/>
</dbReference>
<dbReference type="AlphaFoldDB" id="A0A8H6I8X2"/>
<proteinExistence type="predicted"/>
<protein>
    <submittedName>
        <fullName evidence="1">Uncharacterized protein</fullName>
    </submittedName>
</protein>
<evidence type="ECO:0000313" key="2">
    <source>
        <dbReference type="Proteomes" id="UP000521943"/>
    </source>
</evidence>
<name>A0A8H6I8X2_9AGAR</name>
<dbReference type="EMBL" id="JACGCI010000015">
    <property type="protein sequence ID" value="KAF6759481.1"/>
    <property type="molecule type" value="Genomic_DNA"/>
</dbReference>
<keyword evidence="2" id="KW-1185">Reference proteome</keyword>
<sequence>MKAAGAEAKDAAMKVLAEDEERVEVELFKLRLRPRTTTLAMNGLRLQPLPPKRTPVHIFGDFLSYLYTCTTFFIRDTHANGTALLNYDIPDHVKFVLAHLNRWEGAQQAKMRRAAIYGKLIADTPEGRARITVRDGGRDDPTCVCAQWARGGGALHAEQGWVPDCGCWWRDIGYQLVCHQGNKSVGY</sequence>
<evidence type="ECO:0000313" key="1">
    <source>
        <dbReference type="EMBL" id="KAF6759481.1"/>
    </source>
</evidence>
<comment type="caution">
    <text evidence="1">The sequence shown here is derived from an EMBL/GenBank/DDBJ whole genome shotgun (WGS) entry which is preliminary data.</text>
</comment>
<accession>A0A8H6I8X2</accession>
<organism evidence="1 2">
    <name type="scientific">Ephemerocybe angulata</name>
    <dbReference type="NCBI Taxonomy" id="980116"/>
    <lineage>
        <taxon>Eukaryota</taxon>
        <taxon>Fungi</taxon>
        <taxon>Dikarya</taxon>
        <taxon>Basidiomycota</taxon>
        <taxon>Agaricomycotina</taxon>
        <taxon>Agaricomycetes</taxon>
        <taxon>Agaricomycetidae</taxon>
        <taxon>Agaricales</taxon>
        <taxon>Agaricineae</taxon>
        <taxon>Psathyrellaceae</taxon>
        <taxon>Ephemerocybe</taxon>
    </lineage>
</organism>
<reference evidence="1 2" key="1">
    <citation type="submission" date="2020-07" db="EMBL/GenBank/DDBJ databases">
        <title>Comparative genomics of pyrophilous fungi reveals a link between fire events and developmental genes.</title>
        <authorList>
            <consortium name="DOE Joint Genome Institute"/>
            <person name="Steindorff A.S."/>
            <person name="Carver A."/>
            <person name="Calhoun S."/>
            <person name="Stillman K."/>
            <person name="Liu H."/>
            <person name="Lipzen A."/>
            <person name="Pangilinan J."/>
            <person name="Labutti K."/>
            <person name="Bruns T.D."/>
            <person name="Grigoriev I.V."/>
        </authorList>
    </citation>
    <scope>NUCLEOTIDE SEQUENCE [LARGE SCALE GENOMIC DNA]</scope>
    <source>
        <strain evidence="1 2">CBS 144469</strain>
    </source>
</reference>
<dbReference type="OrthoDB" id="2963168at2759"/>
<gene>
    <name evidence="1" type="ORF">DFP72DRAFT_885252</name>
</gene>